<sequence>MLELRTKSDTPAQNPTSSSIAQTSPIKSQSTSKASDLSSSLPLTEKTTDDENKDEKETEPTPIDNTPSAAPKFDLHDAITKLVDSEFTNLDIYNDSNQALEKLIGLKKLFLYIVTSLITLTPSAVTPEFSKKLTLKLILELFTNPQIKFPHNYAVIAKEIINQIEAHSGFETPLSSPSLGINTQAINASSRKRSLPDGATPASAKRSRENLTTDLSERHEIPLKRECCHYGHNGLTVGDCWPIQLAALRDGAHGSSQGGISGDKDLGAYSIMISSHYEGFDQEWVISSIILPLEPGLYIKGAGFFKPRIQSMRRSISTRKPVRVLRNASCSWKKGPSMGIRYDGLYLVLPNVRYESTGRGAVLVLYVEEARRTGPY</sequence>
<feature type="region of interest" description="Disordered" evidence="3">
    <location>
        <begin position="188"/>
        <end position="213"/>
    </location>
</feature>
<reference evidence="5 6" key="1">
    <citation type="submission" date="2018-06" db="EMBL/GenBank/DDBJ databases">
        <title>Genome Sequence of the Brown Rot Fungal Pathogen Monilinia fructigena.</title>
        <authorList>
            <person name="Landi L."/>
            <person name="De Miccolis Angelini R.M."/>
            <person name="Pollastro S."/>
            <person name="Abate D."/>
            <person name="Faretra F."/>
            <person name="Romanazzi G."/>
        </authorList>
    </citation>
    <scope>NUCLEOTIDE SEQUENCE [LARGE SCALE GENOMIC DNA]</scope>
    <source>
        <strain evidence="5 6">Mfrg269</strain>
    </source>
</reference>
<keyword evidence="6" id="KW-1185">Reference proteome</keyword>
<dbReference type="GO" id="GO:0016567">
    <property type="term" value="P:protein ubiquitination"/>
    <property type="evidence" value="ECO:0007669"/>
    <property type="project" value="TreeGrafter"/>
</dbReference>
<feature type="compositionally biased region" description="Low complexity" evidence="3">
    <location>
        <begin position="28"/>
        <end position="45"/>
    </location>
</feature>
<protein>
    <recommendedName>
        <fullName evidence="4">YDG domain-containing protein</fullName>
    </recommendedName>
</protein>
<dbReference type="GO" id="GO:0005634">
    <property type="term" value="C:nucleus"/>
    <property type="evidence" value="ECO:0007669"/>
    <property type="project" value="UniProtKB-SubCell"/>
</dbReference>
<dbReference type="InterPro" id="IPR045134">
    <property type="entry name" value="UHRF1/2-like"/>
</dbReference>
<dbReference type="EMBL" id="QKRW01000019">
    <property type="protein sequence ID" value="RAL63513.1"/>
    <property type="molecule type" value="Genomic_DNA"/>
</dbReference>
<dbReference type="PROSITE" id="PS51015">
    <property type="entry name" value="YDG"/>
    <property type="match status" value="1"/>
</dbReference>
<comment type="caution">
    <text evidence="5">The sequence shown here is derived from an EMBL/GenBank/DDBJ whole genome shotgun (WGS) entry which is preliminary data.</text>
</comment>
<dbReference type="SUPFAM" id="SSF88697">
    <property type="entry name" value="PUA domain-like"/>
    <property type="match status" value="1"/>
</dbReference>
<evidence type="ECO:0000259" key="4">
    <source>
        <dbReference type="PROSITE" id="PS51015"/>
    </source>
</evidence>
<organism evidence="5 6">
    <name type="scientific">Monilinia fructigena</name>
    <dbReference type="NCBI Taxonomy" id="38457"/>
    <lineage>
        <taxon>Eukaryota</taxon>
        <taxon>Fungi</taxon>
        <taxon>Dikarya</taxon>
        <taxon>Ascomycota</taxon>
        <taxon>Pezizomycotina</taxon>
        <taxon>Leotiomycetes</taxon>
        <taxon>Helotiales</taxon>
        <taxon>Sclerotiniaceae</taxon>
        <taxon>Monilinia</taxon>
    </lineage>
</organism>
<dbReference type="AlphaFoldDB" id="A0A395IVT4"/>
<proteinExistence type="predicted"/>
<dbReference type="SMART" id="SM00466">
    <property type="entry name" value="SRA"/>
    <property type="match status" value="1"/>
</dbReference>
<dbReference type="PANTHER" id="PTHR14140">
    <property type="entry name" value="E3 UBIQUITIN-PROTEIN LIGASE UHRF-RELATED"/>
    <property type="match status" value="1"/>
</dbReference>
<feature type="region of interest" description="Disordered" evidence="3">
    <location>
        <begin position="1"/>
        <end position="71"/>
    </location>
</feature>
<dbReference type="InterPro" id="IPR036987">
    <property type="entry name" value="SRA-YDG_sf"/>
</dbReference>
<dbReference type="GO" id="GO:0044027">
    <property type="term" value="P:negative regulation of gene expression via chromosomal CpG island methylation"/>
    <property type="evidence" value="ECO:0007669"/>
    <property type="project" value="TreeGrafter"/>
</dbReference>
<evidence type="ECO:0000313" key="5">
    <source>
        <dbReference type="EMBL" id="RAL63513.1"/>
    </source>
</evidence>
<dbReference type="Gene3D" id="2.30.280.10">
    <property type="entry name" value="SRA-YDG"/>
    <property type="match status" value="2"/>
</dbReference>
<keyword evidence="1 2" id="KW-0539">Nucleus</keyword>
<dbReference type="Proteomes" id="UP000249056">
    <property type="component" value="Unassembled WGS sequence"/>
</dbReference>
<feature type="compositionally biased region" description="Polar residues" evidence="3">
    <location>
        <begin position="9"/>
        <end position="27"/>
    </location>
</feature>
<name>A0A395IVT4_9HELO</name>
<evidence type="ECO:0000256" key="2">
    <source>
        <dbReference type="PROSITE-ProRule" id="PRU00358"/>
    </source>
</evidence>
<dbReference type="Pfam" id="PF02182">
    <property type="entry name" value="SAD_SRA"/>
    <property type="match status" value="1"/>
</dbReference>
<evidence type="ECO:0000256" key="3">
    <source>
        <dbReference type="SAM" id="MobiDB-lite"/>
    </source>
</evidence>
<dbReference type="GO" id="GO:0061630">
    <property type="term" value="F:ubiquitin protein ligase activity"/>
    <property type="evidence" value="ECO:0007669"/>
    <property type="project" value="TreeGrafter"/>
</dbReference>
<gene>
    <name evidence="5" type="ORF">DID88_003933</name>
</gene>
<accession>A0A395IVT4</accession>
<dbReference type="InterPro" id="IPR015947">
    <property type="entry name" value="PUA-like_sf"/>
</dbReference>
<evidence type="ECO:0000256" key="1">
    <source>
        <dbReference type="ARBA" id="ARBA00023242"/>
    </source>
</evidence>
<feature type="compositionally biased region" description="Basic and acidic residues" evidence="3">
    <location>
        <begin position="46"/>
        <end position="59"/>
    </location>
</feature>
<evidence type="ECO:0000313" key="6">
    <source>
        <dbReference type="Proteomes" id="UP000249056"/>
    </source>
</evidence>
<comment type="subcellular location">
    <subcellularLocation>
        <location evidence="2">Nucleus</location>
    </subcellularLocation>
</comment>
<feature type="domain" description="YDG" evidence="4">
    <location>
        <begin position="230"/>
        <end position="371"/>
    </location>
</feature>
<dbReference type="InterPro" id="IPR003105">
    <property type="entry name" value="SRA_YDG"/>
</dbReference>
<dbReference type="PANTHER" id="PTHR14140:SF27">
    <property type="entry name" value="OS04G0289800 PROTEIN"/>
    <property type="match status" value="1"/>
</dbReference>
<dbReference type="OrthoDB" id="2270193at2759"/>